<gene>
    <name evidence="2" type="ORF">KIW84_071859</name>
</gene>
<proteinExistence type="predicted"/>
<sequence length="117" mass="13762">MSMEHVIKEDYMTDELDSGEDDDSSYGMPSVIRFNEEYALSKDFTFKVGMDFSSLKQFKNVILEHNVLNGRNARFQKSDTNRSRMETISRSTFIVQFQGYNQYLKDVTYVLMGQRRL</sequence>
<reference evidence="2 3" key="1">
    <citation type="journal article" date="2022" name="Nat. Genet.">
        <title>Improved pea reference genome and pan-genome highlight genomic features and evolutionary characteristics.</title>
        <authorList>
            <person name="Yang T."/>
            <person name="Liu R."/>
            <person name="Luo Y."/>
            <person name="Hu S."/>
            <person name="Wang D."/>
            <person name="Wang C."/>
            <person name="Pandey M.K."/>
            <person name="Ge S."/>
            <person name="Xu Q."/>
            <person name="Li N."/>
            <person name="Li G."/>
            <person name="Huang Y."/>
            <person name="Saxena R.K."/>
            <person name="Ji Y."/>
            <person name="Li M."/>
            <person name="Yan X."/>
            <person name="He Y."/>
            <person name="Liu Y."/>
            <person name="Wang X."/>
            <person name="Xiang C."/>
            <person name="Varshney R.K."/>
            <person name="Ding H."/>
            <person name="Gao S."/>
            <person name="Zong X."/>
        </authorList>
    </citation>
    <scope>NUCLEOTIDE SEQUENCE [LARGE SCALE GENOMIC DNA]</scope>
    <source>
        <strain evidence="2 3">cv. Zhongwan 6</strain>
    </source>
</reference>
<comment type="caution">
    <text evidence="2">The sequence shown here is derived from an EMBL/GenBank/DDBJ whole genome shotgun (WGS) entry which is preliminary data.</text>
</comment>
<evidence type="ECO:0000313" key="3">
    <source>
        <dbReference type="Proteomes" id="UP001058974"/>
    </source>
</evidence>
<dbReference type="AlphaFoldDB" id="A0A9D4VKL8"/>
<evidence type="ECO:0000256" key="1">
    <source>
        <dbReference type="SAM" id="MobiDB-lite"/>
    </source>
</evidence>
<dbReference type="EMBL" id="JAMSHJ010000007">
    <property type="protein sequence ID" value="KAI5385023.1"/>
    <property type="molecule type" value="Genomic_DNA"/>
</dbReference>
<dbReference type="Gramene" id="Psat07G0185900-T1">
    <property type="protein sequence ID" value="KAI5385023.1"/>
    <property type="gene ID" value="KIW84_071859"/>
</dbReference>
<dbReference type="Proteomes" id="UP001058974">
    <property type="component" value="Chromosome 7"/>
</dbReference>
<feature type="compositionally biased region" description="Acidic residues" evidence="1">
    <location>
        <begin position="12"/>
        <end position="24"/>
    </location>
</feature>
<keyword evidence="3" id="KW-1185">Reference proteome</keyword>
<feature type="region of interest" description="Disordered" evidence="1">
    <location>
        <begin position="1"/>
        <end position="24"/>
    </location>
</feature>
<organism evidence="2 3">
    <name type="scientific">Pisum sativum</name>
    <name type="common">Garden pea</name>
    <name type="synonym">Lathyrus oleraceus</name>
    <dbReference type="NCBI Taxonomy" id="3888"/>
    <lineage>
        <taxon>Eukaryota</taxon>
        <taxon>Viridiplantae</taxon>
        <taxon>Streptophyta</taxon>
        <taxon>Embryophyta</taxon>
        <taxon>Tracheophyta</taxon>
        <taxon>Spermatophyta</taxon>
        <taxon>Magnoliopsida</taxon>
        <taxon>eudicotyledons</taxon>
        <taxon>Gunneridae</taxon>
        <taxon>Pentapetalae</taxon>
        <taxon>rosids</taxon>
        <taxon>fabids</taxon>
        <taxon>Fabales</taxon>
        <taxon>Fabaceae</taxon>
        <taxon>Papilionoideae</taxon>
        <taxon>50 kb inversion clade</taxon>
        <taxon>NPAAA clade</taxon>
        <taxon>Hologalegina</taxon>
        <taxon>IRL clade</taxon>
        <taxon>Fabeae</taxon>
        <taxon>Lathyrus</taxon>
    </lineage>
</organism>
<name>A0A9D4VKL8_PEA</name>
<accession>A0A9D4VKL8</accession>
<evidence type="ECO:0000313" key="2">
    <source>
        <dbReference type="EMBL" id="KAI5385023.1"/>
    </source>
</evidence>
<feature type="compositionally biased region" description="Basic and acidic residues" evidence="1">
    <location>
        <begin position="1"/>
        <end position="11"/>
    </location>
</feature>
<protein>
    <submittedName>
        <fullName evidence="2">Uncharacterized protein</fullName>
    </submittedName>
</protein>